<organism evidence="2 3">
    <name type="scientific">Cardiocondyla obscurior</name>
    <dbReference type="NCBI Taxonomy" id="286306"/>
    <lineage>
        <taxon>Eukaryota</taxon>
        <taxon>Metazoa</taxon>
        <taxon>Ecdysozoa</taxon>
        <taxon>Arthropoda</taxon>
        <taxon>Hexapoda</taxon>
        <taxon>Insecta</taxon>
        <taxon>Pterygota</taxon>
        <taxon>Neoptera</taxon>
        <taxon>Endopterygota</taxon>
        <taxon>Hymenoptera</taxon>
        <taxon>Apocrita</taxon>
        <taxon>Aculeata</taxon>
        <taxon>Formicoidea</taxon>
        <taxon>Formicidae</taxon>
        <taxon>Myrmicinae</taxon>
        <taxon>Cardiocondyla</taxon>
    </lineage>
</organism>
<proteinExistence type="predicted"/>
<dbReference type="EMBL" id="JADYXP020000004">
    <property type="protein sequence ID" value="KAL0127309.1"/>
    <property type="molecule type" value="Genomic_DNA"/>
</dbReference>
<dbReference type="Proteomes" id="UP001430953">
    <property type="component" value="Unassembled WGS sequence"/>
</dbReference>
<evidence type="ECO:0000313" key="2">
    <source>
        <dbReference type="EMBL" id="KAL0127309.1"/>
    </source>
</evidence>
<reference evidence="2 3" key="1">
    <citation type="submission" date="2023-03" db="EMBL/GenBank/DDBJ databases">
        <title>High recombination rates correlate with genetic variation in Cardiocondyla obscurior ants.</title>
        <authorList>
            <person name="Errbii M."/>
        </authorList>
    </citation>
    <scope>NUCLEOTIDE SEQUENCE [LARGE SCALE GENOMIC DNA]</scope>
    <source>
        <strain evidence="2">Alpha-2009</strain>
        <tissue evidence="2">Whole body</tissue>
    </source>
</reference>
<evidence type="ECO:0000313" key="3">
    <source>
        <dbReference type="Proteomes" id="UP001430953"/>
    </source>
</evidence>
<keyword evidence="1" id="KW-1133">Transmembrane helix</keyword>
<keyword evidence="1" id="KW-0812">Transmembrane</keyword>
<protein>
    <submittedName>
        <fullName evidence="2">Uncharacterized protein</fullName>
    </submittedName>
</protein>
<gene>
    <name evidence="2" type="ORF">PUN28_005534</name>
</gene>
<evidence type="ECO:0000256" key="1">
    <source>
        <dbReference type="SAM" id="Phobius"/>
    </source>
</evidence>
<keyword evidence="1" id="KW-0472">Membrane</keyword>
<name>A0AAW2GJN2_9HYME</name>
<dbReference type="AlphaFoldDB" id="A0AAW2GJN2"/>
<comment type="caution">
    <text evidence="2">The sequence shown here is derived from an EMBL/GenBank/DDBJ whole genome shotgun (WGS) entry which is preliminary data.</text>
</comment>
<accession>A0AAW2GJN2</accession>
<sequence>MKKKKKTSVRSDVVPWENFLPPSCRTSVNGANGYHANASVFTFPDGMHRVMQHKMRDRNRHGENYIYIQTYVRAYIYTYIKFYVCYICIFIHCTCVYAYIYTYIYMLRDFT</sequence>
<feature type="transmembrane region" description="Helical" evidence="1">
    <location>
        <begin position="83"/>
        <end position="106"/>
    </location>
</feature>
<keyword evidence="3" id="KW-1185">Reference proteome</keyword>